<proteinExistence type="predicted"/>
<reference evidence="4" key="1">
    <citation type="submission" date="2016-10" db="EMBL/GenBank/DDBJ databases">
        <authorList>
            <person name="Varghese N."/>
            <person name="Submissions S."/>
        </authorList>
    </citation>
    <scope>NUCLEOTIDE SEQUENCE [LARGE SCALE GENOMIC DNA]</scope>
    <source>
        <strain evidence="4">CGMCC 1.6494</strain>
    </source>
</reference>
<dbReference type="OrthoDB" id="6173903at2"/>
<name>A0A1H0FS45_9GAMM</name>
<accession>A0A1H0FS45</accession>
<dbReference type="STRING" id="416873.SAMN04487951_110129"/>
<evidence type="ECO:0000259" key="2">
    <source>
        <dbReference type="Pfam" id="PF06568"/>
    </source>
</evidence>
<evidence type="ECO:0000313" key="3">
    <source>
        <dbReference type="EMBL" id="SDN97372.1"/>
    </source>
</evidence>
<keyword evidence="4" id="KW-1185">Reference proteome</keyword>
<dbReference type="RefSeq" id="WP_089707026.1">
    <property type="nucleotide sequence ID" value="NZ_FNII01000010.1"/>
</dbReference>
<evidence type="ECO:0000256" key="1">
    <source>
        <dbReference type="SAM" id="MobiDB-lite"/>
    </source>
</evidence>
<dbReference type="Proteomes" id="UP000199677">
    <property type="component" value="Unassembled WGS sequence"/>
</dbReference>
<evidence type="ECO:0000313" key="4">
    <source>
        <dbReference type="Proteomes" id="UP000199677"/>
    </source>
</evidence>
<feature type="domain" description="YjiS-like" evidence="2">
    <location>
        <begin position="14"/>
        <end position="45"/>
    </location>
</feature>
<sequence>MPRFRLTQLRYQLQHYQQCRRSRRQLLALDDRLLEDIGITRAQARKEGHKPFWQQTSFKRGPDENR</sequence>
<protein>
    <submittedName>
        <fullName evidence="3">Uncharacterized conserved protein YjiS, DUF1127 family</fullName>
    </submittedName>
</protein>
<organism evidence="3 4">
    <name type="scientific">Vreelandella arcis</name>
    <dbReference type="NCBI Taxonomy" id="416873"/>
    <lineage>
        <taxon>Bacteria</taxon>
        <taxon>Pseudomonadati</taxon>
        <taxon>Pseudomonadota</taxon>
        <taxon>Gammaproteobacteria</taxon>
        <taxon>Oceanospirillales</taxon>
        <taxon>Halomonadaceae</taxon>
        <taxon>Vreelandella</taxon>
    </lineage>
</organism>
<dbReference type="InterPro" id="IPR009506">
    <property type="entry name" value="YjiS-like"/>
</dbReference>
<dbReference type="AlphaFoldDB" id="A0A1H0FS45"/>
<dbReference type="EMBL" id="FNII01000010">
    <property type="protein sequence ID" value="SDN97372.1"/>
    <property type="molecule type" value="Genomic_DNA"/>
</dbReference>
<dbReference type="Pfam" id="PF06568">
    <property type="entry name" value="YjiS-like"/>
    <property type="match status" value="1"/>
</dbReference>
<feature type="region of interest" description="Disordered" evidence="1">
    <location>
        <begin position="45"/>
        <end position="66"/>
    </location>
</feature>
<gene>
    <name evidence="3" type="ORF">SAMN04487951_110129</name>
</gene>